<evidence type="ECO:0000313" key="5">
    <source>
        <dbReference type="EMBL" id="KAF7353397.1"/>
    </source>
</evidence>
<keyword evidence="2" id="KW-0863">Zinc-finger</keyword>
<organism evidence="5 6">
    <name type="scientific">Mycena sanguinolenta</name>
    <dbReference type="NCBI Taxonomy" id="230812"/>
    <lineage>
        <taxon>Eukaryota</taxon>
        <taxon>Fungi</taxon>
        <taxon>Dikarya</taxon>
        <taxon>Basidiomycota</taxon>
        <taxon>Agaricomycotina</taxon>
        <taxon>Agaricomycetes</taxon>
        <taxon>Agaricomycetidae</taxon>
        <taxon>Agaricales</taxon>
        <taxon>Marasmiineae</taxon>
        <taxon>Mycenaceae</taxon>
        <taxon>Mycena</taxon>
    </lineage>
</organism>
<dbReference type="Gene3D" id="3.30.60.90">
    <property type="match status" value="1"/>
</dbReference>
<keyword evidence="1" id="KW-0479">Metal-binding</keyword>
<dbReference type="GO" id="GO:0008270">
    <property type="term" value="F:zinc ion binding"/>
    <property type="evidence" value="ECO:0007669"/>
    <property type="project" value="UniProtKB-KW"/>
</dbReference>
<protein>
    <recommendedName>
        <fullName evidence="7">ZZ-type domain-containing protein</fullName>
    </recommendedName>
</protein>
<name>A0A8H7CZ10_9AGAR</name>
<dbReference type="SUPFAM" id="SSF57850">
    <property type="entry name" value="RING/U-box"/>
    <property type="match status" value="1"/>
</dbReference>
<evidence type="ECO:0000256" key="4">
    <source>
        <dbReference type="SAM" id="MobiDB-lite"/>
    </source>
</evidence>
<reference evidence="5" key="1">
    <citation type="submission" date="2020-05" db="EMBL/GenBank/DDBJ databases">
        <title>Mycena genomes resolve the evolution of fungal bioluminescence.</title>
        <authorList>
            <person name="Tsai I.J."/>
        </authorList>
    </citation>
    <scope>NUCLEOTIDE SEQUENCE</scope>
    <source>
        <strain evidence="5">160909Yilan</strain>
    </source>
</reference>
<dbReference type="AlphaFoldDB" id="A0A8H7CZ10"/>
<dbReference type="EMBL" id="JACAZH010000012">
    <property type="protein sequence ID" value="KAF7353397.1"/>
    <property type="molecule type" value="Genomic_DNA"/>
</dbReference>
<evidence type="ECO:0000313" key="6">
    <source>
        <dbReference type="Proteomes" id="UP000623467"/>
    </source>
</evidence>
<dbReference type="OrthoDB" id="2122982at2759"/>
<evidence type="ECO:0000256" key="1">
    <source>
        <dbReference type="ARBA" id="ARBA00022723"/>
    </source>
</evidence>
<gene>
    <name evidence="5" type="ORF">MSAN_01528700</name>
</gene>
<keyword evidence="3" id="KW-0862">Zinc</keyword>
<feature type="region of interest" description="Disordered" evidence="4">
    <location>
        <begin position="415"/>
        <end position="451"/>
    </location>
</feature>
<evidence type="ECO:0000256" key="3">
    <source>
        <dbReference type="ARBA" id="ARBA00022833"/>
    </source>
</evidence>
<sequence>MTTALVTPPLDALYRHVSALDVEPRGLEKKFDHISDKMAPLKDKISTVQNSTVYQDITTDPSKLLGTFNAIASRFQEHSKAIMNVMNGVQNACPFVGPLVEAFQIAIKFEMIRRDNDKKIILLKSQMMPMMRVLADLERITDPERTDSNGKNLEGRMQSIVLAARNDIYKCSQVCEEYKNKKFYKKLFLSSTWEERLASFKDVFSKRQNEFVIAMSIHTTLAVDNIQRTLVGIEADVHAASDSASLLLVFRMLESPKERELRDWIKMKGGPDAVLNSERLFGELQSKMKDIKDIMPGIGKEEKPEAITRSIKEEMKMGIDAYLARESDQFELKFSAFRALMLEDMKTTLRHDNDRLLTAFAAGPHDRILDKDIYIVWKDMHWGGNVKARHFIIAVQDHFLHKYNKEEREIHEASRNAIEGKSQPPAESAPSTVIDDQPVTMQPGGTDENASESEDLWAAQFITLTRMRPILEAFDDDASGWISVAEANTFTSSRPKNYSVIKWLAFWAAGFPVVCYRYAQAIENVRNCMVAISADVLQCNRAGVDSYMRSMDLNILDFLVHTVVDDFDDDEGEDDAVAHFDEYIEDEAARLAQRLESFGWVIDDNTLLPITGMSRIERHIFPLAFILLRRHLQILQIACKQPLNSRELSEARDSMGVLAKALYTRVRTLASNFRNQNLDPETEFEVAYNGMFLTLYRCFTDGTPAYGTEYPEILYDPQEELDGKILKYPTAEAAIPEIMLRDFHAENEAPFDKFNGLWTGTSVDNHSVSVHMRFLEGDEENAFTGCGKDGVGLFDISGTLAPSDGSFTLLIVAKLTYREAERDGHSIWAYRGTVIVNESQRMTAMSGECGAWADDPSAFVACGTFQLTRNLQTLEELQDLLRPEDAEFYNWVAQRQPEQPCVHPYNCDWCGSSTVGARYKCVECAIPNSGDGIDFCEECKHNYVLLPHKKLEHDPALHTLMKSLHVVYVRRQAVLLRWAREKRGDAKEIFDRVICQPCWFCVECYHDVFLCNECEPKHWRLSKATPKYSFHKWYHVLIEVKELEPGPPRPDTDARITLLEQKIAQHEKAMHSRLDDLDTAVARHGEKADTVGLEQRLANLEALLELIMIITMHTAARR</sequence>
<evidence type="ECO:0008006" key="7">
    <source>
        <dbReference type="Google" id="ProtNLM"/>
    </source>
</evidence>
<accession>A0A8H7CZ10</accession>
<comment type="caution">
    <text evidence="5">The sequence shown here is derived from an EMBL/GenBank/DDBJ whole genome shotgun (WGS) entry which is preliminary data.</text>
</comment>
<dbReference type="InterPro" id="IPR043145">
    <property type="entry name" value="Znf_ZZ_sf"/>
</dbReference>
<keyword evidence="6" id="KW-1185">Reference proteome</keyword>
<evidence type="ECO:0000256" key="2">
    <source>
        <dbReference type="ARBA" id="ARBA00022771"/>
    </source>
</evidence>
<proteinExistence type="predicted"/>
<dbReference type="Proteomes" id="UP000623467">
    <property type="component" value="Unassembled WGS sequence"/>
</dbReference>